<dbReference type="OrthoDB" id="3911117at2759"/>
<name>A0A8E2JC23_9PEZI</name>
<gene>
    <name evidence="1" type="ORF">K432DRAFT_436743</name>
</gene>
<reference evidence="1 2" key="1">
    <citation type="journal article" date="2016" name="Nat. Commun.">
        <title>Ectomycorrhizal ecology is imprinted in the genome of the dominant symbiotic fungus Cenococcum geophilum.</title>
        <authorList>
            <consortium name="DOE Joint Genome Institute"/>
            <person name="Peter M."/>
            <person name="Kohler A."/>
            <person name="Ohm R.A."/>
            <person name="Kuo A."/>
            <person name="Krutzmann J."/>
            <person name="Morin E."/>
            <person name="Arend M."/>
            <person name="Barry K.W."/>
            <person name="Binder M."/>
            <person name="Choi C."/>
            <person name="Clum A."/>
            <person name="Copeland A."/>
            <person name="Grisel N."/>
            <person name="Haridas S."/>
            <person name="Kipfer T."/>
            <person name="LaButti K."/>
            <person name="Lindquist E."/>
            <person name="Lipzen A."/>
            <person name="Maire R."/>
            <person name="Meier B."/>
            <person name="Mihaltcheva S."/>
            <person name="Molinier V."/>
            <person name="Murat C."/>
            <person name="Poggeler S."/>
            <person name="Quandt C.A."/>
            <person name="Sperisen C."/>
            <person name="Tritt A."/>
            <person name="Tisserant E."/>
            <person name="Crous P.W."/>
            <person name="Henrissat B."/>
            <person name="Nehls U."/>
            <person name="Egli S."/>
            <person name="Spatafora J.W."/>
            <person name="Grigoriev I.V."/>
            <person name="Martin F.M."/>
        </authorList>
    </citation>
    <scope>NUCLEOTIDE SEQUENCE [LARGE SCALE GENOMIC DNA]</scope>
    <source>
        <strain evidence="1 2">CBS 459.81</strain>
    </source>
</reference>
<evidence type="ECO:0000313" key="1">
    <source>
        <dbReference type="EMBL" id="OCK77024.1"/>
    </source>
</evidence>
<dbReference type="EMBL" id="KV745160">
    <property type="protein sequence ID" value="OCK77024.1"/>
    <property type="molecule type" value="Genomic_DNA"/>
</dbReference>
<sequence>MNDDTTKADEISTAMEKISVSSFEENAYSEGRSLSSSSTLAVKKESWLPHNVDAALFSQQPWICKADSVRHRLRGILITHDTYDLFRLSFKSDPAARYFLGELLVAMSTSSPIIRMSELQLEELNSHWDETARSIHPQFEPVNLPVLMVFEVAYSLSSQWEIIKTLYYIALSQEILDTLCEDATCNLPLNPLLDAKNTPIVKDIPYLRHSQQRCSAELELKRALEYCSSLKREDDSPVSRIIKRLIGLTMVGRRERSEPFLNLSEITIPRLVPRESMENLSQAIKVVQFKKFDADKIPQLETRGMRVFLFRRLIGTIGKSSLNKALAESLQESTTVCALINKGKAPKLQLDSDADELLDYAKKCNLRKADGDVHEYTFQGIAERMFLN</sequence>
<keyword evidence="2" id="KW-1185">Reference proteome</keyword>
<protein>
    <submittedName>
        <fullName evidence="1">Uncharacterized protein</fullName>
    </submittedName>
</protein>
<organism evidence="1 2">
    <name type="scientific">Lepidopterella palustris CBS 459.81</name>
    <dbReference type="NCBI Taxonomy" id="1314670"/>
    <lineage>
        <taxon>Eukaryota</taxon>
        <taxon>Fungi</taxon>
        <taxon>Dikarya</taxon>
        <taxon>Ascomycota</taxon>
        <taxon>Pezizomycotina</taxon>
        <taxon>Dothideomycetes</taxon>
        <taxon>Pleosporomycetidae</taxon>
        <taxon>Mytilinidiales</taxon>
        <taxon>Argynnaceae</taxon>
        <taxon>Lepidopterella</taxon>
    </lineage>
</organism>
<dbReference type="Proteomes" id="UP000250266">
    <property type="component" value="Unassembled WGS sequence"/>
</dbReference>
<proteinExistence type="predicted"/>
<accession>A0A8E2JC23</accession>
<dbReference type="AlphaFoldDB" id="A0A8E2JC23"/>
<evidence type="ECO:0000313" key="2">
    <source>
        <dbReference type="Proteomes" id="UP000250266"/>
    </source>
</evidence>